<sequence length="313" mass="34782">MQTSDCSETWLHHVPAGDAVKRVSTRSTTVSLLAGRNGTEIIRHELAKGASWGMIPQDGWDELEAVYVISGRLNYSVGERQGVLQAGDTLSAEPVLNHVILQASEDSSFLYICSNYVFQHYSQETQDFYRLAVEIAEKDGYTASHCERLRHNALIIGERMNLSSPELFSLNCGAFFHDVGKINIPDEILLKPGRLTPDEFDIIKKHTIYGKEILTSTKIPYLVAGAIIAEQHHERYDGSGYPYGLKGDEISIGAAIVAVVDSYDAMTTNRPYQQSKTTEEAIKEIATLRGTLYHPEVVDVFLSVVGLFRNQSI</sequence>
<dbReference type="SUPFAM" id="SSF109604">
    <property type="entry name" value="HD-domain/PDEase-like"/>
    <property type="match status" value="1"/>
</dbReference>
<dbReference type="Gene3D" id="1.10.3210.10">
    <property type="entry name" value="Hypothetical protein af1432"/>
    <property type="match status" value="1"/>
</dbReference>
<dbReference type="RefSeq" id="WP_275475419.1">
    <property type="nucleotide sequence ID" value="NZ_CP162940.1"/>
</dbReference>
<comment type="caution">
    <text evidence="2">The sequence shown here is derived from an EMBL/GenBank/DDBJ whole genome shotgun (WGS) entry which is preliminary data.</text>
</comment>
<name>A0ABV5AB80_9BACL</name>
<dbReference type="Pfam" id="PF13487">
    <property type="entry name" value="HD_5"/>
    <property type="match status" value="1"/>
</dbReference>
<dbReference type="InterPro" id="IPR011051">
    <property type="entry name" value="RmlC_Cupin_sf"/>
</dbReference>
<evidence type="ECO:0000259" key="1">
    <source>
        <dbReference type="PROSITE" id="PS51832"/>
    </source>
</evidence>
<dbReference type="EMBL" id="JBDXSU010000003">
    <property type="protein sequence ID" value="MFB5189518.1"/>
    <property type="molecule type" value="Genomic_DNA"/>
</dbReference>
<dbReference type="CDD" id="cd00077">
    <property type="entry name" value="HDc"/>
    <property type="match status" value="1"/>
</dbReference>
<dbReference type="Gene3D" id="2.60.120.10">
    <property type="entry name" value="Jelly Rolls"/>
    <property type="match status" value="1"/>
</dbReference>
<dbReference type="InterPro" id="IPR052020">
    <property type="entry name" value="Cyclic_di-GMP/3'3'-cGAMP_PDE"/>
</dbReference>
<accession>A0ABV5AB80</accession>
<dbReference type="PANTHER" id="PTHR45228:SF4">
    <property type="entry name" value="LIPOPROTEIN"/>
    <property type="match status" value="1"/>
</dbReference>
<dbReference type="Proteomes" id="UP001579974">
    <property type="component" value="Unassembled WGS sequence"/>
</dbReference>
<dbReference type="SUPFAM" id="SSF51182">
    <property type="entry name" value="RmlC-like cupins"/>
    <property type="match status" value="1"/>
</dbReference>
<feature type="domain" description="HD-GYP" evidence="1">
    <location>
        <begin position="120"/>
        <end position="313"/>
    </location>
</feature>
<dbReference type="InterPro" id="IPR037522">
    <property type="entry name" value="HD_GYP_dom"/>
</dbReference>
<gene>
    <name evidence="2" type="ORF">KKP3000_002790</name>
</gene>
<proteinExistence type="predicted"/>
<dbReference type="PANTHER" id="PTHR45228">
    <property type="entry name" value="CYCLIC DI-GMP PHOSPHODIESTERASE TM_0186-RELATED"/>
    <property type="match status" value="1"/>
</dbReference>
<protein>
    <submittedName>
        <fullName evidence="2">HD domain-containing phosphohydrolase</fullName>
    </submittedName>
</protein>
<dbReference type="PROSITE" id="PS51832">
    <property type="entry name" value="HD_GYP"/>
    <property type="match status" value="1"/>
</dbReference>
<evidence type="ECO:0000313" key="3">
    <source>
        <dbReference type="Proteomes" id="UP001579974"/>
    </source>
</evidence>
<dbReference type="SMART" id="SM00471">
    <property type="entry name" value="HDc"/>
    <property type="match status" value="1"/>
</dbReference>
<evidence type="ECO:0000313" key="2">
    <source>
        <dbReference type="EMBL" id="MFB5189518.1"/>
    </source>
</evidence>
<dbReference type="InterPro" id="IPR014710">
    <property type="entry name" value="RmlC-like_jellyroll"/>
</dbReference>
<reference evidence="2 3" key="1">
    <citation type="journal article" date="2024" name="Int. J. Mol. Sci.">
        <title>Exploration of Alicyclobacillus spp. Genome in Search of Antibiotic Resistance.</title>
        <authorList>
            <person name="Bucka-Kolendo J."/>
            <person name="Kiousi D.E."/>
            <person name="Dekowska A."/>
            <person name="Mikolajczuk-Szczyrba A."/>
            <person name="Karadedos D.M."/>
            <person name="Michael P."/>
            <person name="Galanis A."/>
            <person name="Sokolowska B."/>
        </authorList>
    </citation>
    <scope>NUCLEOTIDE SEQUENCE [LARGE SCALE GENOMIC DNA]</scope>
    <source>
        <strain evidence="2 3">KKP 3000</strain>
    </source>
</reference>
<keyword evidence="3" id="KW-1185">Reference proteome</keyword>
<dbReference type="InterPro" id="IPR003607">
    <property type="entry name" value="HD/PDEase_dom"/>
</dbReference>
<organism evidence="2 3">
    <name type="scientific">Alicyclobacillus fastidiosus</name>
    <dbReference type="NCBI Taxonomy" id="392011"/>
    <lineage>
        <taxon>Bacteria</taxon>
        <taxon>Bacillati</taxon>
        <taxon>Bacillota</taxon>
        <taxon>Bacilli</taxon>
        <taxon>Bacillales</taxon>
        <taxon>Alicyclobacillaceae</taxon>
        <taxon>Alicyclobacillus</taxon>
    </lineage>
</organism>